<dbReference type="Gramene" id="ABO98989">
    <property type="protein sequence ID" value="ABO98989"/>
    <property type="gene ID" value="OSTLU_95031"/>
</dbReference>
<keyword evidence="4 5" id="KW-0472">Membrane</keyword>
<dbReference type="GO" id="GO:0055088">
    <property type="term" value="P:lipid homeostasis"/>
    <property type="evidence" value="ECO:0007669"/>
    <property type="project" value="TreeGrafter"/>
</dbReference>
<dbReference type="PROSITE" id="PS50922">
    <property type="entry name" value="TLC"/>
    <property type="match status" value="1"/>
</dbReference>
<evidence type="ECO:0000256" key="2">
    <source>
        <dbReference type="ARBA" id="ARBA00022692"/>
    </source>
</evidence>
<dbReference type="HOGENOM" id="CLU_907314_0_0_1"/>
<keyword evidence="9" id="KW-1185">Reference proteome</keyword>
<sequence>MNPAENPMDFLKKLLVAVLVWELVRFVIARIALVVLPKRDDEDEETARVRFEAPKQYTGAVHALVLLRAVVALDEAADMYYIRGAGIGMDDGTRDLLELTNWLFLGYLVQDTTHIVRNFPRMGKADMLAHHCVFMVASILSGASQTMMLPFCWLLLGEASTPLLTLRWTIQSAAYSLESEKVVKVAKAFGFKGERVSSPKNAGKQLEFFAGLMLVFTFFLARVVTYSLGYTHMLWVRHKGIIDAVPASVALPLNVLVGAGAGLNAHWFGIMIRKAIKGPPKPKEA</sequence>
<dbReference type="Proteomes" id="UP000001568">
    <property type="component" value="Chromosome 12"/>
</dbReference>
<keyword evidence="3 6" id="KW-1133">Transmembrane helix</keyword>
<dbReference type="RefSeq" id="XP_001420696.1">
    <property type="nucleotide sequence ID" value="XM_001420659.1"/>
</dbReference>
<organism evidence="8 9">
    <name type="scientific">Ostreococcus lucimarinus (strain CCE9901)</name>
    <dbReference type="NCBI Taxonomy" id="436017"/>
    <lineage>
        <taxon>Eukaryota</taxon>
        <taxon>Viridiplantae</taxon>
        <taxon>Chlorophyta</taxon>
        <taxon>Mamiellophyceae</taxon>
        <taxon>Mamiellales</taxon>
        <taxon>Bathycoccaceae</taxon>
        <taxon>Ostreococcus</taxon>
    </lineage>
</organism>
<dbReference type="AlphaFoldDB" id="A4S5Z6"/>
<dbReference type="GeneID" id="5004715"/>
<proteinExistence type="predicted"/>
<dbReference type="PANTHER" id="PTHR13439">
    <property type="entry name" value="CT120 PROTEIN"/>
    <property type="match status" value="1"/>
</dbReference>
<evidence type="ECO:0000313" key="9">
    <source>
        <dbReference type="Proteomes" id="UP000001568"/>
    </source>
</evidence>
<evidence type="ECO:0000256" key="5">
    <source>
        <dbReference type="PROSITE-ProRule" id="PRU00205"/>
    </source>
</evidence>
<feature type="transmembrane region" description="Helical" evidence="6">
    <location>
        <begin position="132"/>
        <end position="156"/>
    </location>
</feature>
<reference evidence="8 9" key="1">
    <citation type="journal article" date="2007" name="Proc. Natl. Acad. Sci. U.S.A.">
        <title>The tiny eukaryote Ostreococcus provides genomic insights into the paradox of plankton speciation.</title>
        <authorList>
            <person name="Palenik B."/>
            <person name="Grimwood J."/>
            <person name="Aerts A."/>
            <person name="Rouze P."/>
            <person name="Salamov A."/>
            <person name="Putnam N."/>
            <person name="Dupont C."/>
            <person name="Jorgensen R."/>
            <person name="Derelle E."/>
            <person name="Rombauts S."/>
            <person name="Zhou K."/>
            <person name="Otillar R."/>
            <person name="Merchant S.S."/>
            <person name="Podell S."/>
            <person name="Gaasterland T."/>
            <person name="Napoli C."/>
            <person name="Gendler K."/>
            <person name="Manuell A."/>
            <person name="Tai V."/>
            <person name="Vallon O."/>
            <person name="Piganeau G."/>
            <person name="Jancek S."/>
            <person name="Heijde M."/>
            <person name="Jabbari K."/>
            <person name="Bowler C."/>
            <person name="Lohr M."/>
            <person name="Robbens S."/>
            <person name="Werner G."/>
            <person name="Dubchak I."/>
            <person name="Pazour G.J."/>
            <person name="Ren Q."/>
            <person name="Paulsen I."/>
            <person name="Delwiche C."/>
            <person name="Schmutz J."/>
            <person name="Rokhsar D."/>
            <person name="Van de Peer Y."/>
            <person name="Moreau H."/>
            <person name="Grigoriev I.V."/>
        </authorList>
    </citation>
    <scope>NUCLEOTIDE SEQUENCE [LARGE SCALE GENOMIC DNA]</scope>
    <source>
        <strain evidence="8 9">CCE9901</strain>
    </source>
</reference>
<dbReference type="Pfam" id="PF03798">
    <property type="entry name" value="TRAM_LAG1_CLN8"/>
    <property type="match status" value="1"/>
</dbReference>
<dbReference type="OrthoDB" id="10266980at2759"/>
<gene>
    <name evidence="8" type="ORF">OSTLU_95031</name>
</gene>
<dbReference type="EMBL" id="CP000592">
    <property type="protein sequence ID" value="ABO98989.1"/>
    <property type="molecule type" value="Genomic_DNA"/>
</dbReference>
<keyword evidence="2 5" id="KW-0812">Transmembrane</keyword>
<dbReference type="eggNOG" id="ENOG502SABS">
    <property type="taxonomic scope" value="Eukaryota"/>
</dbReference>
<evidence type="ECO:0000259" key="7">
    <source>
        <dbReference type="PROSITE" id="PS50922"/>
    </source>
</evidence>
<accession>A4S5Z6</accession>
<dbReference type="InterPro" id="IPR050846">
    <property type="entry name" value="TLCD"/>
</dbReference>
<protein>
    <recommendedName>
        <fullName evidence="7">TLC domain-containing protein</fullName>
    </recommendedName>
</protein>
<name>A4S5Z6_OSTLU</name>
<evidence type="ECO:0000256" key="3">
    <source>
        <dbReference type="ARBA" id="ARBA00022989"/>
    </source>
</evidence>
<evidence type="ECO:0000256" key="6">
    <source>
        <dbReference type="SAM" id="Phobius"/>
    </source>
</evidence>
<evidence type="ECO:0000256" key="4">
    <source>
        <dbReference type="ARBA" id="ARBA00023136"/>
    </source>
</evidence>
<dbReference type="InterPro" id="IPR006634">
    <property type="entry name" value="TLC-dom"/>
</dbReference>
<evidence type="ECO:0000313" key="8">
    <source>
        <dbReference type="EMBL" id="ABO98989.1"/>
    </source>
</evidence>
<dbReference type="KEGG" id="olu:OSTLU_95031"/>
<dbReference type="GO" id="GO:0016020">
    <property type="term" value="C:membrane"/>
    <property type="evidence" value="ECO:0007669"/>
    <property type="project" value="UniProtKB-SubCell"/>
</dbReference>
<feature type="domain" description="TLC" evidence="7">
    <location>
        <begin position="48"/>
        <end position="248"/>
    </location>
</feature>
<comment type="subcellular location">
    <subcellularLocation>
        <location evidence="1">Membrane</location>
        <topology evidence="1">Multi-pass membrane protein</topology>
    </subcellularLocation>
</comment>
<feature type="transmembrane region" description="Helical" evidence="6">
    <location>
        <begin position="208"/>
        <end position="229"/>
    </location>
</feature>
<dbReference type="GO" id="GO:0005783">
    <property type="term" value="C:endoplasmic reticulum"/>
    <property type="evidence" value="ECO:0007669"/>
    <property type="project" value="TreeGrafter"/>
</dbReference>
<dbReference type="PANTHER" id="PTHR13439:SF0">
    <property type="entry name" value="TOPOISOMERASE I DAMAGE AFFECTED PROTEIN 4"/>
    <property type="match status" value="1"/>
</dbReference>
<feature type="transmembrane region" description="Helical" evidence="6">
    <location>
        <begin position="14"/>
        <end position="36"/>
    </location>
</feature>
<evidence type="ECO:0000256" key="1">
    <source>
        <dbReference type="ARBA" id="ARBA00004141"/>
    </source>
</evidence>